<dbReference type="GO" id="GO:0005509">
    <property type="term" value="F:calcium ion binding"/>
    <property type="evidence" value="ECO:0007669"/>
    <property type="project" value="InterPro"/>
</dbReference>
<proteinExistence type="predicted"/>
<keyword evidence="2" id="KW-1185">Reference proteome</keyword>
<dbReference type="EMBL" id="VCMV01000077">
    <property type="protein sequence ID" value="KAB0264268.1"/>
    <property type="molecule type" value="Genomic_DNA"/>
</dbReference>
<comment type="caution">
    <text evidence="1">The sequence shown here is derived from an EMBL/GenBank/DDBJ whole genome shotgun (WGS) entry which is preliminary data.</text>
</comment>
<accession>A0A5N3P3E8</accession>
<dbReference type="PRINTS" id="PR00313">
    <property type="entry name" value="CABNDNGRPT"/>
</dbReference>
<dbReference type="AlphaFoldDB" id="A0A5N3P3E8"/>
<dbReference type="InterPro" id="IPR011049">
    <property type="entry name" value="Serralysin-like_metalloprot_C"/>
</dbReference>
<dbReference type="InterPro" id="IPR018511">
    <property type="entry name" value="Hemolysin-typ_Ca-bd_CS"/>
</dbReference>
<evidence type="ECO:0000313" key="1">
    <source>
        <dbReference type="EMBL" id="KAB0264268.1"/>
    </source>
</evidence>
<gene>
    <name evidence="1" type="ORF">FEZ63_23490</name>
</gene>
<dbReference type="InterPro" id="IPR001343">
    <property type="entry name" value="Hemolysn_Ca-bd"/>
</dbReference>
<organism evidence="1 2">
    <name type="scientific">Microvirga brassicacearum</name>
    <dbReference type="NCBI Taxonomy" id="2580413"/>
    <lineage>
        <taxon>Bacteria</taxon>
        <taxon>Pseudomonadati</taxon>
        <taxon>Pseudomonadota</taxon>
        <taxon>Alphaproteobacteria</taxon>
        <taxon>Hyphomicrobiales</taxon>
        <taxon>Methylobacteriaceae</taxon>
        <taxon>Microvirga</taxon>
    </lineage>
</organism>
<dbReference type="SUPFAM" id="SSF51120">
    <property type="entry name" value="beta-Roll"/>
    <property type="match status" value="1"/>
</dbReference>
<dbReference type="Proteomes" id="UP000325684">
    <property type="component" value="Unassembled WGS sequence"/>
</dbReference>
<dbReference type="Pfam" id="PF00353">
    <property type="entry name" value="HemolysinCabind"/>
    <property type="match status" value="2"/>
</dbReference>
<dbReference type="OrthoDB" id="8229716at2"/>
<reference evidence="1 2" key="1">
    <citation type="journal article" date="2019" name="Microorganisms">
        <title>Genome Insights into the Novel Species Microvirga brassicacearum, a Rapeseed Endophyte with Biotechnological Potential.</title>
        <authorList>
            <person name="Jimenez-Gomez A."/>
            <person name="Saati-Santamaria Z."/>
            <person name="Igual J.M."/>
            <person name="Rivas R."/>
            <person name="Mateos P.F."/>
            <person name="Garcia-Fraile P."/>
        </authorList>
    </citation>
    <scope>NUCLEOTIDE SEQUENCE [LARGE SCALE GENOMIC DNA]</scope>
    <source>
        <strain evidence="1 2">CDVBN77</strain>
    </source>
</reference>
<dbReference type="PROSITE" id="PS00330">
    <property type="entry name" value="HEMOLYSIN_CALCIUM"/>
    <property type="match status" value="2"/>
</dbReference>
<protein>
    <submittedName>
        <fullName evidence="1">Calcium-binding protein</fullName>
    </submittedName>
</protein>
<name>A0A5N3P3E8_9HYPH</name>
<evidence type="ECO:0000313" key="2">
    <source>
        <dbReference type="Proteomes" id="UP000325684"/>
    </source>
</evidence>
<dbReference type="Gene3D" id="2.150.10.10">
    <property type="entry name" value="Serralysin-like metalloprotease, C-terminal"/>
    <property type="match status" value="2"/>
</dbReference>
<dbReference type="RefSeq" id="WP_150949618.1">
    <property type="nucleotide sequence ID" value="NZ_VCMV01000077.1"/>
</dbReference>
<sequence length="563" mass="58544">MTLYVIDATRPLPPTTKDYEHALVLNDYDTVVLVAGSEIRAAGYGAFGISGGTHANLVIAGEVHSVQSTAAALQGSIEIRAGGGVYGSEYGVYLGYDYENGRTNIVNNGGEIVGTEAGIYLDGTRNTIVNTGKIDGYYGIYSGGYYDPGEQLLVFNTGDIRGSEHAIVGAFYGPNLVTNKGTIEGNVLLGHGADLYDGRDGRLTGELYLSGGDDVVFGGDGSEAIVTWAGTKFIDGGAGIDTVRCASGAKATIDLNEISKQLVTVSGWATIRNVENLIGSSAGDNFKGNDVANVFTTGNGHDTLEGNGGDDILSGGAHNDLLAGGAGSDIAVYSGRFSDYTFGEDANHALTITDNRANGDGADSLTGIEFALFNDRIVTLSAPRPPATPTQPNPTGPFVPEKPALPTPSVSVIATAQAAQIAAASLDLTGSKRADRLNGGAGDDRLNGGLGKDVLTGNAGEDTFIFSARLGAKNADRVRDFSHQDDQFQLSHKIFGEIDRGILKNSAFIIGRKALAEDDRIVFDEKTGALSYDADGSGTEHAAIKFAQVKAGTILKASDFFIV</sequence>